<organism evidence="1 2">
    <name type="scientific">Corynebacterium oculi</name>
    <dbReference type="NCBI Taxonomy" id="1544416"/>
    <lineage>
        <taxon>Bacteria</taxon>
        <taxon>Bacillati</taxon>
        <taxon>Actinomycetota</taxon>
        <taxon>Actinomycetes</taxon>
        <taxon>Mycobacteriales</taxon>
        <taxon>Corynebacteriaceae</taxon>
        <taxon>Corynebacterium</taxon>
    </lineage>
</organism>
<evidence type="ECO:0000313" key="2">
    <source>
        <dbReference type="Proteomes" id="UP000050517"/>
    </source>
</evidence>
<accession>A0A0N8VZW3</accession>
<name>A0A0N8VZW3_9CORY</name>
<proteinExistence type="predicted"/>
<dbReference type="AlphaFoldDB" id="A0A0N8VZW3"/>
<dbReference type="EMBL" id="LKST01000001">
    <property type="protein sequence ID" value="KQB85018.1"/>
    <property type="molecule type" value="Genomic_DNA"/>
</dbReference>
<keyword evidence="2" id="KW-1185">Reference proteome</keyword>
<comment type="caution">
    <text evidence="1">The sequence shown here is derived from an EMBL/GenBank/DDBJ whole genome shotgun (WGS) entry which is preliminary data.</text>
</comment>
<dbReference type="PATRIC" id="fig|1544416.3.peg.153"/>
<dbReference type="Proteomes" id="UP000050517">
    <property type="component" value="Unassembled WGS sequence"/>
</dbReference>
<reference evidence="1 2" key="1">
    <citation type="submission" date="2015-10" db="EMBL/GenBank/DDBJ databases">
        <title>Corynebacteirum lowii and Corynebacterium oculi species nova, derived from human clinical disease and and emended description of Corynebacterium mastiditis.</title>
        <authorList>
            <person name="Bernard K."/>
            <person name="Pacheco A.L."/>
            <person name="Mcdougall C."/>
            <person name="Burtx T."/>
            <person name="Weibe D."/>
            <person name="Tyler S."/>
            <person name="Olson A.B."/>
            <person name="Cnockaert M."/>
            <person name="Eguchi H."/>
            <person name="Kuwahara T."/>
            <person name="Nakayama-Imaohji H."/>
            <person name="Boudewijins M."/>
            <person name="Van Hoecke F."/>
            <person name="Bernier A.-M."/>
            <person name="Vandamme P."/>
        </authorList>
    </citation>
    <scope>NUCLEOTIDE SEQUENCE [LARGE SCALE GENOMIC DNA]</scope>
    <source>
        <strain evidence="1 2">NML 130210</strain>
    </source>
</reference>
<evidence type="ECO:0000313" key="1">
    <source>
        <dbReference type="EMBL" id="KQB85018.1"/>
    </source>
</evidence>
<protein>
    <submittedName>
        <fullName evidence="1">Uncharacterized protein</fullName>
    </submittedName>
</protein>
<gene>
    <name evidence="1" type="ORF">Cocul_00151</name>
</gene>
<sequence>MSVIQKENGSLRGEALACDTISLRYRHAALLLTNLDMPIVATPQDIILVTRKKQTDMPHDSSFPLPNMHWQNKRTGRTLLVSLPSWG</sequence>